<dbReference type="RefSeq" id="WP_343769309.1">
    <property type="nucleotide sequence ID" value="NZ_BAAACF010000001.1"/>
</dbReference>
<protein>
    <submittedName>
        <fullName evidence="1">Uncharacterized protein</fullName>
    </submittedName>
</protein>
<gene>
    <name evidence="1" type="ORF">GCM10008905_20240</name>
</gene>
<organism evidence="1 2">
    <name type="scientific">Clostridium malenominatum</name>
    <dbReference type="NCBI Taxonomy" id="1539"/>
    <lineage>
        <taxon>Bacteria</taxon>
        <taxon>Bacillati</taxon>
        <taxon>Bacillota</taxon>
        <taxon>Clostridia</taxon>
        <taxon>Eubacteriales</taxon>
        <taxon>Clostridiaceae</taxon>
        <taxon>Clostridium</taxon>
    </lineage>
</organism>
<reference evidence="1 2" key="1">
    <citation type="journal article" date="2019" name="Int. J. Syst. Evol. Microbiol.">
        <title>The Global Catalogue of Microorganisms (GCM) 10K type strain sequencing project: providing services to taxonomists for standard genome sequencing and annotation.</title>
        <authorList>
            <consortium name="The Broad Institute Genomics Platform"/>
            <consortium name="The Broad Institute Genome Sequencing Center for Infectious Disease"/>
            <person name="Wu L."/>
            <person name="Ma J."/>
        </authorList>
    </citation>
    <scope>NUCLEOTIDE SEQUENCE [LARGE SCALE GENOMIC DNA]</scope>
    <source>
        <strain evidence="1 2">JCM 1405</strain>
    </source>
</reference>
<name>A0ABN1J0N1_9CLOT</name>
<comment type="caution">
    <text evidence="1">The sequence shown here is derived from an EMBL/GenBank/DDBJ whole genome shotgun (WGS) entry which is preliminary data.</text>
</comment>
<evidence type="ECO:0000313" key="2">
    <source>
        <dbReference type="Proteomes" id="UP001500339"/>
    </source>
</evidence>
<dbReference type="Proteomes" id="UP001500339">
    <property type="component" value="Unassembled WGS sequence"/>
</dbReference>
<sequence>MRNIVKSDWDIFKAKFSENPQKNFEWFCYLLFCREHKKDIGIFRYKNQSGIETNPIEEGNELIGWQSKFYETTLSEHKTVCSSQEPSGVVKSIDKYSGNSSIFYS</sequence>
<evidence type="ECO:0000313" key="1">
    <source>
        <dbReference type="EMBL" id="GAA0725239.1"/>
    </source>
</evidence>
<accession>A0ABN1J0N1</accession>
<dbReference type="EMBL" id="BAAACF010000001">
    <property type="protein sequence ID" value="GAA0725239.1"/>
    <property type="molecule type" value="Genomic_DNA"/>
</dbReference>
<proteinExistence type="predicted"/>
<keyword evidence="2" id="KW-1185">Reference proteome</keyword>